<accession>A0ABS3FMG1</accession>
<name>A0ABS3FMG1_9CYAN</name>
<reference evidence="1 2" key="1">
    <citation type="submission" date="2021-03" db="EMBL/GenBank/DDBJ databases">
        <title>Metabolic Capacity of the Antarctic Cyanobacterium Phormidium pseudopriestleyi that Sustains Oxygenic Photosynthesis in the Presence of Hydrogen Sulfide.</title>
        <authorList>
            <person name="Lumian J.E."/>
            <person name="Jungblut A.D."/>
            <person name="Dillon M.L."/>
            <person name="Hawes I."/>
            <person name="Doran P.T."/>
            <person name="Mackey T.J."/>
            <person name="Dick G.J."/>
            <person name="Grettenberger C.L."/>
            <person name="Sumner D.Y."/>
        </authorList>
    </citation>
    <scope>NUCLEOTIDE SEQUENCE [LARGE SCALE GENOMIC DNA]</scope>
    <source>
        <strain evidence="1 2">FRX01</strain>
    </source>
</reference>
<dbReference type="RefSeq" id="WP_207086838.1">
    <property type="nucleotide sequence ID" value="NZ_JAFLQW010000100.1"/>
</dbReference>
<organism evidence="1 2">
    <name type="scientific">Phormidium pseudopriestleyi FRX01</name>
    <dbReference type="NCBI Taxonomy" id="1759528"/>
    <lineage>
        <taxon>Bacteria</taxon>
        <taxon>Bacillati</taxon>
        <taxon>Cyanobacteriota</taxon>
        <taxon>Cyanophyceae</taxon>
        <taxon>Oscillatoriophycideae</taxon>
        <taxon>Oscillatoriales</taxon>
        <taxon>Oscillatoriaceae</taxon>
        <taxon>Phormidium</taxon>
    </lineage>
</organism>
<dbReference type="EMBL" id="JAFLQW010000100">
    <property type="protein sequence ID" value="MBO0348285.1"/>
    <property type="molecule type" value="Genomic_DNA"/>
</dbReference>
<keyword evidence="2" id="KW-1185">Reference proteome</keyword>
<evidence type="ECO:0000313" key="1">
    <source>
        <dbReference type="EMBL" id="MBO0348285.1"/>
    </source>
</evidence>
<dbReference type="Proteomes" id="UP000664844">
    <property type="component" value="Unassembled WGS sequence"/>
</dbReference>
<sequence>MGEETTVTSQGRSHSSNFIQKILWGRVSRGFPGLGYQKLLLGAIADVGLIDHHQWSNAGMVEKIGDPR</sequence>
<proteinExistence type="predicted"/>
<comment type="caution">
    <text evidence="1">The sequence shown here is derived from an EMBL/GenBank/DDBJ whole genome shotgun (WGS) entry which is preliminary data.</text>
</comment>
<evidence type="ECO:0000313" key="2">
    <source>
        <dbReference type="Proteomes" id="UP000664844"/>
    </source>
</evidence>
<protein>
    <submittedName>
        <fullName evidence="1">Uncharacterized protein</fullName>
    </submittedName>
</protein>
<gene>
    <name evidence="1" type="ORF">J0895_04035</name>
</gene>